<protein>
    <recommendedName>
        <fullName evidence="13">AAA+ ATPase domain-containing protein</fullName>
    </recommendedName>
</protein>
<dbReference type="PRINTS" id="PR00364">
    <property type="entry name" value="DISEASERSIST"/>
</dbReference>
<evidence type="ECO:0000313" key="11">
    <source>
        <dbReference type="EMBL" id="WVZ49910.1"/>
    </source>
</evidence>
<evidence type="ECO:0000256" key="6">
    <source>
        <dbReference type="ARBA" id="ARBA00023054"/>
    </source>
</evidence>
<dbReference type="GO" id="GO:0043531">
    <property type="term" value="F:ADP binding"/>
    <property type="evidence" value="ECO:0007669"/>
    <property type="project" value="InterPro"/>
</dbReference>
<name>A0AAQ3PHU3_PASNO</name>
<dbReference type="InterPro" id="IPR036388">
    <property type="entry name" value="WH-like_DNA-bd_sf"/>
</dbReference>
<evidence type="ECO:0008006" key="13">
    <source>
        <dbReference type="Google" id="ProtNLM"/>
    </source>
</evidence>
<dbReference type="InterPro" id="IPR032675">
    <property type="entry name" value="LRR_dom_sf"/>
</dbReference>
<feature type="domain" description="Disease resistance N-terminal" evidence="8">
    <location>
        <begin position="75"/>
        <end position="159"/>
    </location>
</feature>
<evidence type="ECO:0000256" key="1">
    <source>
        <dbReference type="ARBA" id="ARBA00008894"/>
    </source>
</evidence>
<keyword evidence="12" id="KW-1185">Reference proteome</keyword>
<dbReference type="Pfam" id="PF18052">
    <property type="entry name" value="Rx_N"/>
    <property type="match status" value="1"/>
</dbReference>
<evidence type="ECO:0000256" key="5">
    <source>
        <dbReference type="ARBA" id="ARBA00022821"/>
    </source>
</evidence>
<dbReference type="InterPro" id="IPR027417">
    <property type="entry name" value="P-loop_NTPase"/>
</dbReference>
<keyword evidence="4" id="KW-0547">Nucleotide-binding</keyword>
<evidence type="ECO:0000259" key="10">
    <source>
        <dbReference type="Pfam" id="PF23598"/>
    </source>
</evidence>
<dbReference type="InterPro" id="IPR002182">
    <property type="entry name" value="NB-ARC"/>
</dbReference>
<dbReference type="FunFam" id="1.10.10.10:FF:000322">
    <property type="entry name" value="Probable disease resistance protein At1g63360"/>
    <property type="match status" value="1"/>
</dbReference>
<dbReference type="Pfam" id="PF23598">
    <property type="entry name" value="LRR_14"/>
    <property type="match status" value="1"/>
</dbReference>
<comment type="similarity">
    <text evidence="1">Belongs to the disease resistance NB-LRR family.</text>
</comment>
<dbReference type="InterPro" id="IPR038005">
    <property type="entry name" value="RX-like_CC"/>
</dbReference>
<dbReference type="Gene3D" id="1.10.10.10">
    <property type="entry name" value="Winged helix-like DNA-binding domain superfamily/Winged helix DNA-binding domain"/>
    <property type="match status" value="1"/>
</dbReference>
<dbReference type="EMBL" id="CP144745">
    <property type="protein sequence ID" value="WVZ49910.1"/>
    <property type="molecule type" value="Genomic_DNA"/>
</dbReference>
<dbReference type="InterPro" id="IPR042197">
    <property type="entry name" value="Apaf_helical"/>
</dbReference>
<dbReference type="InterPro" id="IPR055414">
    <property type="entry name" value="LRR_R13L4/SHOC2-like"/>
</dbReference>
<feature type="domain" description="Disease resistance R13L4/SHOC-2-like LRR" evidence="10">
    <location>
        <begin position="605"/>
        <end position="731"/>
    </location>
</feature>
<dbReference type="Pfam" id="PF23559">
    <property type="entry name" value="WHD_DRP"/>
    <property type="match status" value="1"/>
</dbReference>
<dbReference type="GO" id="GO:0042742">
    <property type="term" value="P:defense response to bacterium"/>
    <property type="evidence" value="ECO:0007669"/>
    <property type="project" value="UniProtKB-ARBA"/>
</dbReference>
<dbReference type="Gene3D" id="1.20.5.4130">
    <property type="match status" value="1"/>
</dbReference>
<keyword evidence="3" id="KW-0677">Repeat</keyword>
<dbReference type="Gene3D" id="3.80.10.10">
    <property type="entry name" value="Ribonuclease Inhibitor"/>
    <property type="match status" value="1"/>
</dbReference>
<dbReference type="CDD" id="cd14798">
    <property type="entry name" value="RX-CC_like"/>
    <property type="match status" value="1"/>
</dbReference>
<dbReference type="InterPro" id="IPR041118">
    <property type="entry name" value="Rx_N"/>
</dbReference>
<keyword evidence="5" id="KW-0611">Plant defense</keyword>
<dbReference type="SUPFAM" id="SSF52540">
    <property type="entry name" value="P-loop containing nucleoside triphosphate hydrolases"/>
    <property type="match status" value="1"/>
</dbReference>
<dbReference type="InterPro" id="IPR058922">
    <property type="entry name" value="WHD_DRP"/>
</dbReference>
<dbReference type="GO" id="GO:0009626">
    <property type="term" value="P:plant-type hypersensitive response"/>
    <property type="evidence" value="ECO:0007669"/>
    <property type="project" value="UniProtKB-ARBA"/>
</dbReference>
<dbReference type="Gene3D" id="3.40.50.300">
    <property type="entry name" value="P-loop containing nucleotide triphosphate hydrolases"/>
    <property type="match status" value="1"/>
</dbReference>
<organism evidence="11 12">
    <name type="scientific">Paspalum notatum var. saurae</name>
    <dbReference type="NCBI Taxonomy" id="547442"/>
    <lineage>
        <taxon>Eukaryota</taxon>
        <taxon>Viridiplantae</taxon>
        <taxon>Streptophyta</taxon>
        <taxon>Embryophyta</taxon>
        <taxon>Tracheophyta</taxon>
        <taxon>Spermatophyta</taxon>
        <taxon>Magnoliopsida</taxon>
        <taxon>Liliopsida</taxon>
        <taxon>Poales</taxon>
        <taxon>Poaceae</taxon>
        <taxon>PACMAD clade</taxon>
        <taxon>Panicoideae</taxon>
        <taxon>Andropogonodae</taxon>
        <taxon>Paspaleae</taxon>
        <taxon>Paspalinae</taxon>
        <taxon>Paspalum</taxon>
    </lineage>
</organism>
<keyword evidence="6" id="KW-0175">Coiled coil</keyword>
<evidence type="ECO:0000256" key="4">
    <source>
        <dbReference type="ARBA" id="ARBA00022741"/>
    </source>
</evidence>
<sequence length="743" mass="83936">MHALCNRGSVRSDQTPIIHILPPTGTKRLHFITSAKPWDCGRAFLTHTPYTPTTQPKSTYRSNSQLASMDIATGAIGSILSKLADLLKEEYKLQVGVKKQVDTLKNELETAHAFLRKIDQVAPDQLDEQIKIYASQVREASYDMEDIPDTFLVHVKGSDPIKGKKKLIERLQEKMATLFSEAAARHDIAGAIADIIKRLQEAKERRDRYPVDSFVTRPSQPSGLDPRLAAMYKLQLGNDVSDNKRKIVCVVGVGGLGKTTLAKAVYDDMKGQFSCCAFVPIGRNPDMKKNLTGRHTRNPKFTILDERQLIDELRVFLAGKRYFIVIDDVWDLRSWETIECALVENNNRSRIIITTHKSEVATGAIIITTRKSEVATSAVYRLLPLSDDNSKRLFYTRIFGGKDEYHENQQQKVPEVADKILKKCGGVPLAIITMASYLLEVCNSSGFCGKDTEQTGDTEWILSLSYYDLPSHLKTCLLYLSVFPEDHLISKDALIWMWIAEGFVYNNEKPGAELFEIGEGYFNELINRSLIQPVEEEISMVVEGCRVHDMILDLIRSLSREANFAMVLDSGDGTSTGSNVPRRLALQNRMTEDAPQGNYTDTTRARSLVDFSCRFVPHVQLEIFKILRVLYLDGCKYRDFDKHVRDLHHLRCLGCLRCLRRGRPVYLELPKEIGELKFLRVLYLDNANGLLPSSVGMLPQLVCLHAPHMRLPSGVIKDLTSLQELQICNLEEDLVCERSAQPK</sequence>
<dbReference type="PANTHER" id="PTHR23155:SF1116">
    <property type="entry name" value="OS12G0273300 PROTEIN"/>
    <property type="match status" value="1"/>
</dbReference>
<evidence type="ECO:0000259" key="8">
    <source>
        <dbReference type="Pfam" id="PF18052"/>
    </source>
</evidence>
<accession>A0AAQ3PHU3</accession>
<dbReference type="Pfam" id="PF00931">
    <property type="entry name" value="NB-ARC"/>
    <property type="match status" value="1"/>
</dbReference>
<dbReference type="SUPFAM" id="SSF52058">
    <property type="entry name" value="L domain-like"/>
    <property type="match status" value="1"/>
</dbReference>
<evidence type="ECO:0000259" key="9">
    <source>
        <dbReference type="Pfam" id="PF23559"/>
    </source>
</evidence>
<reference evidence="11 12" key="1">
    <citation type="submission" date="2024-02" db="EMBL/GenBank/DDBJ databases">
        <title>High-quality chromosome-scale genome assembly of Pensacola bahiagrass (Paspalum notatum Flugge var. saurae).</title>
        <authorList>
            <person name="Vega J.M."/>
            <person name="Podio M."/>
            <person name="Orjuela J."/>
            <person name="Siena L.A."/>
            <person name="Pessino S.C."/>
            <person name="Combes M.C."/>
            <person name="Mariac C."/>
            <person name="Albertini E."/>
            <person name="Pupilli F."/>
            <person name="Ortiz J.P.A."/>
            <person name="Leblanc O."/>
        </authorList>
    </citation>
    <scope>NUCLEOTIDE SEQUENCE [LARGE SCALE GENOMIC DNA]</scope>
    <source>
        <strain evidence="11">R1</strain>
        <tissue evidence="11">Leaf</tissue>
    </source>
</reference>
<evidence type="ECO:0000313" key="12">
    <source>
        <dbReference type="Proteomes" id="UP001341281"/>
    </source>
</evidence>
<dbReference type="InterPro" id="IPR044974">
    <property type="entry name" value="Disease_R_plants"/>
</dbReference>
<gene>
    <name evidence="11" type="ORF">U9M48_001228</name>
</gene>
<dbReference type="AlphaFoldDB" id="A0AAQ3PHU3"/>
<evidence type="ECO:0000256" key="2">
    <source>
        <dbReference type="ARBA" id="ARBA00022614"/>
    </source>
</evidence>
<feature type="domain" description="NB-ARC" evidence="7">
    <location>
        <begin position="242"/>
        <end position="364"/>
    </location>
</feature>
<dbReference type="GO" id="GO:0002758">
    <property type="term" value="P:innate immune response-activating signaling pathway"/>
    <property type="evidence" value="ECO:0007669"/>
    <property type="project" value="UniProtKB-ARBA"/>
</dbReference>
<dbReference type="Proteomes" id="UP001341281">
    <property type="component" value="Chromosome 01"/>
</dbReference>
<keyword evidence="2" id="KW-0433">Leucine-rich repeat</keyword>
<proteinExistence type="inferred from homology"/>
<dbReference type="Gene3D" id="1.10.8.430">
    <property type="entry name" value="Helical domain of apoptotic protease-activating factors"/>
    <property type="match status" value="1"/>
</dbReference>
<feature type="domain" description="Disease resistance protein winged helix" evidence="9">
    <location>
        <begin position="482"/>
        <end position="555"/>
    </location>
</feature>
<dbReference type="PANTHER" id="PTHR23155">
    <property type="entry name" value="DISEASE RESISTANCE PROTEIN RP"/>
    <property type="match status" value="1"/>
</dbReference>
<evidence type="ECO:0000256" key="3">
    <source>
        <dbReference type="ARBA" id="ARBA00022737"/>
    </source>
</evidence>
<evidence type="ECO:0000259" key="7">
    <source>
        <dbReference type="Pfam" id="PF00931"/>
    </source>
</evidence>